<protein>
    <recommendedName>
        <fullName evidence="1">Anthranilate synthase component I N-terminal domain-containing protein</fullName>
    </recommendedName>
</protein>
<gene>
    <name evidence="2" type="ORF">S01H1_05590</name>
</gene>
<comment type="caution">
    <text evidence="2">The sequence shown here is derived from an EMBL/GenBank/DDBJ whole genome shotgun (WGS) entry which is preliminary data.</text>
</comment>
<dbReference type="Gene3D" id="3.60.120.10">
    <property type="entry name" value="Anthranilate synthase"/>
    <property type="match status" value="1"/>
</dbReference>
<dbReference type="PANTHER" id="PTHR11236:SF9">
    <property type="entry name" value="ANTHRANILATE SYNTHASE COMPONENT 1"/>
    <property type="match status" value="1"/>
</dbReference>
<proteinExistence type="predicted"/>
<accession>X0S0S1</accession>
<dbReference type="GO" id="GO:0000162">
    <property type="term" value="P:L-tryptophan biosynthetic process"/>
    <property type="evidence" value="ECO:0007669"/>
    <property type="project" value="TreeGrafter"/>
</dbReference>
<dbReference type="EMBL" id="BARS01002908">
    <property type="protein sequence ID" value="GAF74653.1"/>
    <property type="molecule type" value="Genomic_DNA"/>
</dbReference>
<feature type="domain" description="Anthranilate synthase component I N-terminal" evidence="1">
    <location>
        <begin position="35"/>
        <end position="173"/>
    </location>
</feature>
<dbReference type="AlphaFoldDB" id="X0S0S1"/>
<dbReference type="Pfam" id="PF04715">
    <property type="entry name" value="Anth_synt_I_N"/>
    <property type="match status" value="1"/>
</dbReference>
<evidence type="ECO:0000259" key="1">
    <source>
        <dbReference type="Pfam" id="PF04715"/>
    </source>
</evidence>
<dbReference type="PANTHER" id="PTHR11236">
    <property type="entry name" value="AMINOBENZOATE/ANTHRANILATE SYNTHASE"/>
    <property type="match status" value="1"/>
</dbReference>
<name>X0S0S1_9ZZZZ</name>
<feature type="non-terminal residue" evidence="2">
    <location>
        <position position="195"/>
    </location>
</feature>
<sequence length="195" mass="21946">MSTRNKYFPAKEEFVKLAKKGNLIPVYTEIPAGFETPLSAFAKIDDGDFSYLLESVVGGERIARYSFLGSRPALLFMSKGKKITVREGARKKVFTTEKDPLSEIKKIMEKFSFVPVKGLPRFCGGLVGYMGYDVVRFFEKIPDETRDDLNLPDCLFMLTDTILLFDHVDRKIKIVSNVFVEKSASSAYEGAVAKI</sequence>
<dbReference type="InterPro" id="IPR006805">
    <property type="entry name" value="Anth_synth_I_N"/>
</dbReference>
<dbReference type="SUPFAM" id="SSF56322">
    <property type="entry name" value="ADC synthase"/>
    <property type="match status" value="1"/>
</dbReference>
<dbReference type="InterPro" id="IPR005801">
    <property type="entry name" value="ADC_synthase"/>
</dbReference>
<dbReference type="InterPro" id="IPR019999">
    <property type="entry name" value="Anth_synth_I-like"/>
</dbReference>
<evidence type="ECO:0000313" key="2">
    <source>
        <dbReference type="EMBL" id="GAF74653.1"/>
    </source>
</evidence>
<reference evidence="2" key="1">
    <citation type="journal article" date="2014" name="Front. Microbiol.">
        <title>High frequency of phylogenetically diverse reductive dehalogenase-homologous genes in deep subseafloor sedimentary metagenomes.</title>
        <authorList>
            <person name="Kawai M."/>
            <person name="Futagami T."/>
            <person name="Toyoda A."/>
            <person name="Takaki Y."/>
            <person name="Nishi S."/>
            <person name="Hori S."/>
            <person name="Arai W."/>
            <person name="Tsubouchi T."/>
            <person name="Morono Y."/>
            <person name="Uchiyama I."/>
            <person name="Ito T."/>
            <person name="Fujiyama A."/>
            <person name="Inagaki F."/>
            <person name="Takami H."/>
        </authorList>
    </citation>
    <scope>NUCLEOTIDE SEQUENCE</scope>
    <source>
        <strain evidence="2">Expedition CK06-06</strain>
    </source>
</reference>
<organism evidence="2">
    <name type="scientific">marine sediment metagenome</name>
    <dbReference type="NCBI Taxonomy" id="412755"/>
    <lineage>
        <taxon>unclassified sequences</taxon>
        <taxon>metagenomes</taxon>
        <taxon>ecological metagenomes</taxon>
    </lineage>
</organism>